<dbReference type="InterPro" id="IPR052020">
    <property type="entry name" value="Cyclic_di-GMP/3'3'-cGAMP_PDE"/>
</dbReference>
<dbReference type="Proteomes" id="UP000317648">
    <property type="component" value="Chromosome"/>
</dbReference>
<reference evidence="4 5" key="1">
    <citation type="submission" date="2019-02" db="EMBL/GenBank/DDBJ databases">
        <title>Deep-cultivation of Planctomycetes and their phenomic and genomic characterization uncovers novel biology.</title>
        <authorList>
            <person name="Wiegand S."/>
            <person name="Jogler M."/>
            <person name="Boedeker C."/>
            <person name="Pinto D."/>
            <person name="Vollmers J."/>
            <person name="Rivas-Marin E."/>
            <person name="Kohn T."/>
            <person name="Peeters S.H."/>
            <person name="Heuer A."/>
            <person name="Rast P."/>
            <person name="Oberbeckmann S."/>
            <person name="Bunk B."/>
            <person name="Jeske O."/>
            <person name="Meyerdierks A."/>
            <person name="Storesund J.E."/>
            <person name="Kallscheuer N."/>
            <person name="Luecker S."/>
            <person name="Lage O.M."/>
            <person name="Pohl T."/>
            <person name="Merkel B.J."/>
            <person name="Hornburger P."/>
            <person name="Mueller R.-W."/>
            <person name="Bruemmer F."/>
            <person name="Labrenz M."/>
            <person name="Spormann A.M."/>
            <person name="Op den Camp H."/>
            <person name="Overmann J."/>
            <person name="Amann R."/>
            <person name="Jetten M.S.M."/>
            <person name="Mascher T."/>
            <person name="Medema M.H."/>
            <person name="Devos D.P."/>
            <person name="Kaster A.-K."/>
            <person name="Ovreas L."/>
            <person name="Rohde M."/>
            <person name="Galperin M.Y."/>
            <person name="Jogler C."/>
        </authorList>
    </citation>
    <scope>NUCLEOTIDE SEQUENCE [LARGE SCALE GENOMIC DNA]</scope>
    <source>
        <strain evidence="4 5">Pla85_3_4</strain>
    </source>
</reference>
<dbReference type="KEGG" id="lcre:Pla8534_61590"/>
<dbReference type="InterPro" id="IPR037522">
    <property type="entry name" value="HD_GYP_dom"/>
</dbReference>
<dbReference type="GO" id="GO:0000160">
    <property type="term" value="P:phosphorelay signal transduction system"/>
    <property type="evidence" value="ECO:0007669"/>
    <property type="project" value="InterPro"/>
</dbReference>
<keyword evidence="1" id="KW-0597">Phosphoprotein</keyword>
<organism evidence="4 5">
    <name type="scientific">Lignipirellula cremea</name>
    <dbReference type="NCBI Taxonomy" id="2528010"/>
    <lineage>
        <taxon>Bacteria</taxon>
        <taxon>Pseudomonadati</taxon>
        <taxon>Planctomycetota</taxon>
        <taxon>Planctomycetia</taxon>
        <taxon>Pirellulales</taxon>
        <taxon>Pirellulaceae</taxon>
        <taxon>Lignipirellula</taxon>
    </lineage>
</organism>
<dbReference type="PROSITE" id="PS50110">
    <property type="entry name" value="RESPONSE_REGULATORY"/>
    <property type="match status" value="1"/>
</dbReference>
<evidence type="ECO:0000259" key="3">
    <source>
        <dbReference type="PROSITE" id="PS51832"/>
    </source>
</evidence>
<protein>
    <submittedName>
        <fullName evidence="4">Cyclic di-GMP phosphodiesterase response regulator RpfG</fullName>
        <ecNumber evidence="4">3.1.4.52</ecNumber>
    </submittedName>
</protein>
<evidence type="ECO:0000256" key="1">
    <source>
        <dbReference type="PROSITE-ProRule" id="PRU00169"/>
    </source>
</evidence>
<keyword evidence="4" id="KW-0378">Hydrolase</keyword>
<dbReference type="PROSITE" id="PS51832">
    <property type="entry name" value="HD_GYP"/>
    <property type="match status" value="1"/>
</dbReference>
<feature type="domain" description="Response regulatory" evidence="2">
    <location>
        <begin position="38"/>
        <end position="186"/>
    </location>
</feature>
<feature type="domain" description="HD-GYP" evidence="3">
    <location>
        <begin position="248"/>
        <end position="457"/>
    </location>
</feature>
<dbReference type="SUPFAM" id="SSF109604">
    <property type="entry name" value="HD-domain/PDEase-like"/>
    <property type="match status" value="1"/>
</dbReference>
<dbReference type="OrthoDB" id="260274at2"/>
<accession>A0A518E2H6</accession>
<dbReference type="SMART" id="SM00471">
    <property type="entry name" value="HDc"/>
    <property type="match status" value="1"/>
</dbReference>
<dbReference type="Gene3D" id="3.40.50.2300">
    <property type="match status" value="1"/>
</dbReference>
<proteinExistence type="predicted"/>
<dbReference type="InterPro" id="IPR003607">
    <property type="entry name" value="HD/PDEase_dom"/>
</dbReference>
<dbReference type="InterPro" id="IPR001789">
    <property type="entry name" value="Sig_transdc_resp-reg_receiver"/>
</dbReference>
<keyword evidence="5" id="KW-1185">Reference proteome</keyword>
<dbReference type="EMBL" id="CP036433">
    <property type="protein sequence ID" value="QDU98297.1"/>
    <property type="molecule type" value="Genomic_DNA"/>
</dbReference>
<evidence type="ECO:0000313" key="5">
    <source>
        <dbReference type="Proteomes" id="UP000317648"/>
    </source>
</evidence>
<dbReference type="CDD" id="cd00077">
    <property type="entry name" value="HDc"/>
    <property type="match status" value="1"/>
</dbReference>
<name>A0A518E2H6_9BACT</name>
<dbReference type="PANTHER" id="PTHR45228">
    <property type="entry name" value="CYCLIC DI-GMP PHOSPHODIESTERASE TM_0186-RELATED"/>
    <property type="match status" value="1"/>
</dbReference>
<dbReference type="PANTHER" id="PTHR45228:SF5">
    <property type="entry name" value="CYCLIC DI-GMP PHOSPHODIESTERASE VC_1348-RELATED"/>
    <property type="match status" value="1"/>
</dbReference>
<dbReference type="GO" id="GO:0071111">
    <property type="term" value="F:cyclic-guanylate-specific phosphodiesterase activity"/>
    <property type="evidence" value="ECO:0007669"/>
    <property type="project" value="UniProtKB-EC"/>
</dbReference>
<evidence type="ECO:0000313" key="4">
    <source>
        <dbReference type="EMBL" id="QDU98297.1"/>
    </source>
</evidence>
<dbReference type="AlphaFoldDB" id="A0A518E2H6"/>
<dbReference type="SUPFAM" id="SSF52172">
    <property type="entry name" value="CheY-like"/>
    <property type="match status" value="1"/>
</dbReference>
<dbReference type="EC" id="3.1.4.52" evidence="4"/>
<dbReference type="Pfam" id="PF13487">
    <property type="entry name" value="HD_5"/>
    <property type="match status" value="1"/>
</dbReference>
<sequence length="486" mass="54403">MAERDWRVLSPPVFFGPTQNTPAGIGSEMTVANRHQYRTLIVDDQDAIHDDFQRILCGEIFRGRPLDAFKAEVLGAVQSAPPLPEFTLDSAHQGKEGLLAVQQARAQGNPYALAFVDVRMPPGWDGIETAQHLLEADEDLQIVLCTAYSDYSISEILEKFQGVNRVLLVKKPFDAAEISLMAVSLSEKWRLTRETRQLIRSQASHITDTQRVMKIVQSCHDELAMTHHELQDHAEFLAVRLQERTVELLGTRDVTMFALAQLAESRDPETGEHLRRMQAYAQRLADHLAIYGEYRGLIDKSWLDDFYRSTPLHDIGKVGIPDHILLKPERLTPAEFEVMKRHALIGAEALERAAHHGSGGFLTMAADIARHHHERWDGKGYPYGLKELEIPLSARVTSVADVFDALTSARVYKDAMSAEQARDIIVEGRTTQFDPAIVDAFLACYVDFLDIKETIDGEEPFIQPLPSAVKPDFGQMGLFASPASVT</sequence>
<dbReference type="Gene3D" id="1.10.3210.10">
    <property type="entry name" value="Hypothetical protein af1432"/>
    <property type="match status" value="1"/>
</dbReference>
<gene>
    <name evidence="4" type="primary">rpfG_6</name>
    <name evidence="4" type="ORF">Pla8534_61590</name>
</gene>
<dbReference type="InterPro" id="IPR011006">
    <property type="entry name" value="CheY-like_superfamily"/>
</dbReference>
<evidence type="ECO:0000259" key="2">
    <source>
        <dbReference type="PROSITE" id="PS50110"/>
    </source>
</evidence>
<feature type="modified residue" description="4-aspartylphosphate" evidence="1">
    <location>
        <position position="117"/>
    </location>
</feature>